<accession>A0ABP0W674</accession>
<feature type="region of interest" description="Disordered" evidence="1">
    <location>
        <begin position="34"/>
        <end position="59"/>
    </location>
</feature>
<protein>
    <submittedName>
        <fullName evidence="2">Uncharacterized protein</fullName>
    </submittedName>
</protein>
<gene>
    <name evidence="2" type="ORF">CSSPJE1EN1_LOCUS7497</name>
</gene>
<keyword evidence="3" id="KW-1185">Reference proteome</keyword>
<proteinExistence type="predicted"/>
<dbReference type="EMBL" id="OZ020109">
    <property type="protein sequence ID" value="CAK9262019.1"/>
    <property type="molecule type" value="Genomic_DNA"/>
</dbReference>
<evidence type="ECO:0000256" key="1">
    <source>
        <dbReference type="SAM" id="MobiDB-lite"/>
    </source>
</evidence>
<organism evidence="2 3">
    <name type="scientific">Sphagnum jensenii</name>
    <dbReference type="NCBI Taxonomy" id="128206"/>
    <lineage>
        <taxon>Eukaryota</taxon>
        <taxon>Viridiplantae</taxon>
        <taxon>Streptophyta</taxon>
        <taxon>Embryophyta</taxon>
        <taxon>Bryophyta</taxon>
        <taxon>Sphagnophytina</taxon>
        <taxon>Sphagnopsida</taxon>
        <taxon>Sphagnales</taxon>
        <taxon>Sphagnaceae</taxon>
        <taxon>Sphagnum</taxon>
    </lineage>
</organism>
<dbReference type="Proteomes" id="UP001497444">
    <property type="component" value="Chromosome 14"/>
</dbReference>
<feature type="compositionally biased region" description="Basic and acidic residues" evidence="1">
    <location>
        <begin position="45"/>
        <end position="55"/>
    </location>
</feature>
<sequence length="290" mass="32061">MDSKTVGVDTKSVAVLDRKDLEGEKTKRKKLVPLSALKPHSPPFKKTEVEHQKKLSKEKHFKVERGKAKLEEAVRTLTDQEVLPSGKNHVVGKAAKPERKISGEEFVEAKRTYKRKVWNAERIDAKHRAATPTPNPPKDTALGASEIAPVAKMASELHSIHGNLLKVGKVTDNLVLESTLKKGNEKQNDLLCIEPVKVDPASRNEKESRTLMKQGKEMSPASIICAQTSINGYEWCNWARNGANRRLQKRVKAGDNDLSTLQATKNQSNGKHSTISGPSNLQACKNQATL</sequence>
<evidence type="ECO:0000313" key="2">
    <source>
        <dbReference type="EMBL" id="CAK9262019.1"/>
    </source>
</evidence>
<name>A0ABP0W674_9BRYO</name>
<evidence type="ECO:0000313" key="3">
    <source>
        <dbReference type="Proteomes" id="UP001497444"/>
    </source>
</evidence>
<reference evidence="2" key="1">
    <citation type="submission" date="2024-02" db="EMBL/GenBank/DDBJ databases">
        <authorList>
            <consortium name="ELIXIR-Norway"/>
            <consortium name="Elixir Norway"/>
        </authorList>
    </citation>
    <scope>NUCLEOTIDE SEQUENCE</scope>
</reference>